<evidence type="ECO:0000313" key="2">
    <source>
        <dbReference type="EMBL" id="CAF4012634.1"/>
    </source>
</evidence>
<dbReference type="AlphaFoldDB" id="A0A819P8U3"/>
<keyword evidence="1" id="KW-0472">Membrane</keyword>
<sequence length="98" mass="11841">QRERWKRIDRYLRHVLFVQIILLTIFTLPQVIEKFYTTLTMNTKKSLLHITIDKFIYNFVLLLTYLASGMPFYIYTLSGGSLFRTTLRNLMRSIFRNN</sequence>
<accession>A0A819P8U3</accession>
<evidence type="ECO:0000256" key="1">
    <source>
        <dbReference type="SAM" id="Phobius"/>
    </source>
</evidence>
<proteinExistence type="predicted"/>
<feature type="transmembrane region" description="Helical" evidence="1">
    <location>
        <begin position="12"/>
        <end position="32"/>
    </location>
</feature>
<keyword evidence="1" id="KW-0812">Transmembrane</keyword>
<feature type="non-terminal residue" evidence="2">
    <location>
        <position position="1"/>
    </location>
</feature>
<dbReference type="Gene3D" id="1.20.1070.10">
    <property type="entry name" value="Rhodopsin 7-helix transmembrane proteins"/>
    <property type="match status" value="1"/>
</dbReference>
<evidence type="ECO:0000313" key="3">
    <source>
        <dbReference type="Proteomes" id="UP000663874"/>
    </source>
</evidence>
<dbReference type="EMBL" id="CAJOBE010006634">
    <property type="protein sequence ID" value="CAF4012634.1"/>
    <property type="molecule type" value="Genomic_DNA"/>
</dbReference>
<dbReference type="Proteomes" id="UP000663874">
    <property type="component" value="Unassembled WGS sequence"/>
</dbReference>
<name>A0A819P8U3_9BILA</name>
<comment type="caution">
    <text evidence="2">The sequence shown here is derived from an EMBL/GenBank/DDBJ whole genome shotgun (WGS) entry which is preliminary data.</text>
</comment>
<feature type="transmembrane region" description="Helical" evidence="1">
    <location>
        <begin position="55"/>
        <end position="75"/>
    </location>
</feature>
<organism evidence="2 3">
    <name type="scientific">Rotaria sordida</name>
    <dbReference type="NCBI Taxonomy" id="392033"/>
    <lineage>
        <taxon>Eukaryota</taxon>
        <taxon>Metazoa</taxon>
        <taxon>Spiralia</taxon>
        <taxon>Gnathifera</taxon>
        <taxon>Rotifera</taxon>
        <taxon>Eurotatoria</taxon>
        <taxon>Bdelloidea</taxon>
        <taxon>Philodinida</taxon>
        <taxon>Philodinidae</taxon>
        <taxon>Rotaria</taxon>
    </lineage>
</organism>
<gene>
    <name evidence="2" type="ORF">FNK824_LOCUS26593</name>
</gene>
<protein>
    <submittedName>
        <fullName evidence="2">Uncharacterized protein</fullName>
    </submittedName>
</protein>
<reference evidence="2" key="1">
    <citation type="submission" date="2021-02" db="EMBL/GenBank/DDBJ databases">
        <authorList>
            <person name="Nowell W R."/>
        </authorList>
    </citation>
    <scope>NUCLEOTIDE SEQUENCE</scope>
</reference>
<keyword evidence="1" id="KW-1133">Transmembrane helix</keyword>